<dbReference type="InterPro" id="IPR014576">
    <property type="entry name" value="Pesterase_YhaO"/>
</dbReference>
<dbReference type="Gene3D" id="3.60.21.10">
    <property type="match status" value="1"/>
</dbReference>
<protein>
    <recommendedName>
        <fullName evidence="2">Calcineurin-like phosphoesterase domain-containing protein</fullName>
    </recommendedName>
</protein>
<dbReference type="PIRSF" id="PIRSF033091">
    <property type="entry name" value="Pesterase_YhaO"/>
    <property type="match status" value="1"/>
</dbReference>
<proteinExistence type="predicted"/>
<sequence>MHSKLRFLHSADLHLDSLFKSKNHYPDELLERLRKSTFEAFERLINQAIEHQVDFILLVGDLFNESVRSLKAQVFLRNAFQKLNDYGIEVFVSYGNHDYLQGERYPIKFPRNVHVFSSQEIETIPFYKNDQHIANIYGFSYMEREIRERKVNEYVISGDPRYHIAMLHGSLETNTDHDVYAPFRMEELYNRQMDYWALGHIHQRQVLSEDPPAIYPGNIQGRSTKEAGEKGCYLIEFNGVDDSRTFIELHSFTFESVTVSCDHLTSPHELEQVLQQAKSQVSQRNKCTMLEVNLTSTTGELSKWEGEDLLGEWVNIVNETENITGDWIFIHRVKVEDLPFWNENELKKGQHFIGEFLRGMDDVSDEEVQEWLAPLFKHRNAAKHMNPLTREEILDEMESAKVMVIDQLLKREDQSS</sequence>
<dbReference type="OrthoDB" id="9773856at2"/>
<keyword evidence="4" id="KW-1185">Reference proteome</keyword>
<evidence type="ECO:0000313" key="3">
    <source>
        <dbReference type="EMBL" id="ARI78118.1"/>
    </source>
</evidence>
<dbReference type="STRING" id="402384.HM131_15210"/>
<dbReference type="KEGG" id="hmn:HM131_15210"/>
<gene>
    <name evidence="3" type="ORF">HM131_15210</name>
</gene>
<evidence type="ECO:0000256" key="1">
    <source>
        <dbReference type="ARBA" id="ARBA00022801"/>
    </source>
</evidence>
<feature type="domain" description="Calcineurin-like phosphoesterase" evidence="2">
    <location>
        <begin position="5"/>
        <end position="203"/>
    </location>
</feature>
<dbReference type="EMBL" id="CP020772">
    <property type="protein sequence ID" value="ARI78118.1"/>
    <property type="molecule type" value="Genomic_DNA"/>
</dbReference>
<dbReference type="InterPro" id="IPR029052">
    <property type="entry name" value="Metallo-depent_PP-like"/>
</dbReference>
<accession>A0A1W5ZXR7</accession>
<reference evidence="3 4" key="1">
    <citation type="submission" date="2017-04" db="EMBL/GenBank/DDBJ databases">
        <title>The whole genome sequencing and assembly of Halobacillus mangrovi strain.</title>
        <authorList>
            <person name="Lee S.-J."/>
            <person name="Park M.-K."/>
            <person name="Kim J.-Y."/>
            <person name="Lee Y.-J."/>
            <person name="Yi H."/>
            <person name="Bahn Y.-S."/>
            <person name="Kim J.F."/>
            <person name="Lee D.-W."/>
        </authorList>
    </citation>
    <scope>NUCLEOTIDE SEQUENCE [LARGE SCALE GENOMIC DNA]</scope>
    <source>
        <strain evidence="3 4">KTB 131</strain>
    </source>
</reference>
<dbReference type="InterPro" id="IPR004843">
    <property type="entry name" value="Calcineurin-like_PHP"/>
</dbReference>
<dbReference type="Pfam" id="PF00149">
    <property type="entry name" value="Metallophos"/>
    <property type="match status" value="1"/>
</dbReference>
<dbReference type="Proteomes" id="UP000192527">
    <property type="component" value="Chromosome"/>
</dbReference>
<dbReference type="PANTHER" id="PTHR30337:SF7">
    <property type="entry name" value="PHOSPHOESTERASE"/>
    <property type="match status" value="1"/>
</dbReference>
<dbReference type="PANTHER" id="PTHR30337">
    <property type="entry name" value="COMPONENT OF ATP-DEPENDENT DSDNA EXONUCLEASE"/>
    <property type="match status" value="1"/>
</dbReference>
<organism evidence="3 4">
    <name type="scientific">Halobacillus mangrovi</name>
    <dbReference type="NCBI Taxonomy" id="402384"/>
    <lineage>
        <taxon>Bacteria</taxon>
        <taxon>Bacillati</taxon>
        <taxon>Bacillota</taxon>
        <taxon>Bacilli</taxon>
        <taxon>Bacillales</taxon>
        <taxon>Bacillaceae</taxon>
        <taxon>Halobacillus</taxon>
    </lineage>
</organism>
<evidence type="ECO:0000313" key="4">
    <source>
        <dbReference type="Proteomes" id="UP000192527"/>
    </source>
</evidence>
<dbReference type="AlphaFoldDB" id="A0A1W5ZXR7"/>
<dbReference type="CDD" id="cd00840">
    <property type="entry name" value="MPP_Mre11_N"/>
    <property type="match status" value="1"/>
</dbReference>
<keyword evidence="1" id="KW-0378">Hydrolase</keyword>
<dbReference type="GO" id="GO:0016787">
    <property type="term" value="F:hydrolase activity"/>
    <property type="evidence" value="ECO:0007669"/>
    <property type="project" value="UniProtKB-KW"/>
</dbReference>
<evidence type="ECO:0000259" key="2">
    <source>
        <dbReference type="Pfam" id="PF00149"/>
    </source>
</evidence>
<dbReference type="RefSeq" id="WP_085030578.1">
    <property type="nucleotide sequence ID" value="NZ_CP020772.1"/>
</dbReference>
<name>A0A1W5ZXR7_9BACI</name>
<dbReference type="InterPro" id="IPR041796">
    <property type="entry name" value="Mre11_N"/>
</dbReference>
<dbReference type="SUPFAM" id="SSF56300">
    <property type="entry name" value="Metallo-dependent phosphatases"/>
    <property type="match status" value="1"/>
</dbReference>
<dbReference type="InterPro" id="IPR050535">
    <property type="entry name" value="DNA_Repair-Maintenance_Comp"/>
</dbReference>